<evidence type="ECO:0000313" key="2">
    <source>
        <dbReference type="Proteomes" id="UP000605361"/>
    </source>
</evidence>
<sequence length="496" mass="54259">MKVVLSGLGEQVGEDLVQAGAQFGQQIGADALIGVGQQVRHGSWAARLANQSGEPVAALLAEHRVQVGLHRRRADRRATTVGAAAKTCSGTSAHKELWIPAGTVSIVPHPHHLQAGTGPAVVFRSLSWDGFRRDTGGVMDLMERARDLKGELMEFAMSPRFGRAVSGAILDAFPGGMVNDEAVFSAALESFIYTQPLESGQTILQLFAETLSGSDRALLLGWSDCVQGIFESKRPYGDDGIVAFNHVDELTYRIRSNMGAEGITHLLAPGAVMVGGIVPVGDDWMISGASMGFPPEDAPAVLAGVRQLQMKNPKMVFRNPDKLEQARRLQAEQRDSFIDLYGSDLVVVPGNEVKQTMIAFYRHDYERAGNKGGPWTEPDLPDFPFTPDDKVAVIFDEEDGLGFYANFDVAHEVFANPALIIRQRYRDVVTGYLRGQDVTPVPLRRLAAQDPGKAGEVFRRLLKKKDFSWERDGEALLRKHKPDWFASPPLPRVIPV</sequence>
<keyword evidence="2" id="KW-1185">Reference proteome</keyword>
<gene>
    <name evidence="1" type="ORF">ITP53_43795</name>
</gene>
<accession>A0A931AGX5</accession>
<proteinExistence type="predicted"/>
<name>A0A931AGX5_9ACTN</name>
<dbReference type="Proteomes" id="UP000605361">
    <property type="component" value="Unassembled WGS sequence"/>
</dbReference>
<dbReference type="EMBL" id="JADOGI010000213">
    <property type="protein sequence ID" value="MBF8192491.1"/>
    <property type="molecule type" value="Genomic_DNA"/>
</dbReference>
<protein>
    <submittedName>
        <fullName evidence="1">Uncharacterized protein</fullName>
    </submittedName>
</protein>
<dbReference type="AlphaFoldDB" id="A0A931AGX5"/>
<reference evidence="1" key="1">
    <citation type="submission" date="2020-11" db="EMBL/GenBank/DDBJ databases">
        <title>Whole-genome analyses of Nonomuraea sp. K274.</title>
        <authorList>
            <person name="Veyisoglu A."/>
        </authorList>
    </citation>
    <scope>NUCLEOTIDE SEQUENCE</scope>
    <source>
        <strain evidence="1">K274</strain>
    </source>
</reference>
<evidence type="ECO:0000313" key="1">
    <source>
        <dbReference type="EMBL" id="MBF8192491.1"/>
    </source>
</evidence>
<comment type="caution">
    <text evidence="1">The sequence shown here is derived from an EMBL/GenBank/DDBJ whole genome shotgun (WGS) entry which is preliminary data.</text>
</comment>
<organism evidence="1 2">
    <name type="scientific">Nonomuraea cypriaca</name>
    <dbReference type="NCBI Taxonomy" id="1187855"/>
    <lineage>
        <taxon>Bacteria</taxon>
        <taxon>Bacillati</taxon>
        <taxon>Actinomycetota</taxon>
        <taxon>Actinomycetes</taxon>
        <taxon>Streptosporangiales</taxon>
        <taxon>Streptosporangiaceae</taxon>
        <taxon>Nonomuraea</taxon>
    </lineage>
</organism>